<proteinExistence type="predicted"/>
<sequence>MRRPLRFVRKPIRRLGARRRTAILNMRSSAVCLLVALSCLFYNLIATPLTQKVLTQSEVPPNATTTTFRAKTDSPFRSSSTHSYSEHAFKCSLLVGCVVVFVLQPHRNAPHSKSIDPERSAAECDDHYVSCENRFAV</sequence>
<dbReference type="AlphaFoldDB" id="A0A0B2V5W6"/>
<organism evidence="1 2">
    <name type="scientific">Toxocara canis</name>
    <name type="common">Canine roundworm</name>
    <dbReference type="NCBI Taxonomy" id="6265"/>
    <lineage>
        <taxon>Eukaryota</taxon>
        <taxon>Metazoa</taxon>
        <taxon>Ecdysozoa</taxon>
        <taxon>Nematoda</taxon>
        <taxon>Chromadorea</taxon>
        <taxon>Rhabditida</taxon>
        <taxon>Spirurina</taxon>
        <taxon>Ascaridomorpha</taxon>
        <taxon>Ascaridoidea</taxon>
        <taxon>Toxocaridae</taxon>
        <taxon>Toxocara</taxon>
    </lineage>
</organism>
<reference evidence="1 2" key="1">
    <citation type="submission" date="2014-11" db="EMBL/GenBank/DDBJ databases">
        <title>Genetic blueprint of the zoonotic pathogen Toxocara canis.</title>
        <authorList>
            <person name="Zhu X.-Q."/>
            <person name="Korhonen P.K."/>
            <person name="Cai H."/>
            <person name="Young N.D."/>
            <person name="Nejsum P."/>
            <person name="von Samson-Himmelstjerna G."/>
            <person name="Boag P.R."/>
            <person name="Tan P."/>
            <person name="Li Q."/>
            <person name="Min J."/>
            <person name="Yang Y."/>
            <person name="Wang X."/>
            <person name="Fang X."/>
            <person name="Hall R.S."/>
            <person name="Hofmann A."/>
            <person name="Sternberg P.W."/>
            <person name="Jex A.R."/>
            <person name="Gasser R.B."/>
        </authorList>
    </citation>
    <scope>NUCLEOTIDE SEQUENCE [LARGE SCALE GENOMIC DNA]</scope>
    <source>
        <strain evidence="1">PN_DK_2014</strain>
    </source>
</reference>
<name>A0A0B2V5W6_TOXCA</name>
<gene>
    <name evidence="1" type="ORF">Tcan_06059</name>
</gene>
<dbReference type="Proteomes" id="UP000031036">
    <property type="component" value="Unassembled WGS sequence"/>
</dbReference>
<protein>
    <submittedName>
        <fullName evidence="1">Uncharacterized protein</fullName>
    </submittedName>
</protein>
<evidence type="ECO:0000313" key="1">
    <source>
        <dbReference type="EMBL" id="KHN76953.1"/>
    </source>
</evidence>
<keyword evidence="2" id="KW-1185">Reference proteome</keyword>
<dbReference type="EMBL" id="JPKZ01002389">
    <property type="protein sequence ID" value="KHN76953.1"/>
    <property type="molecule type" value="Genomic_DNA"/>
</dbReference>
<accession>A0A0B2V5W6</accession>
<comment type="caution">
    <text evidence="1">The sequence shown here is derived from an EMBL/GenBank/DDBJ whole genome shotgun (WGS) entry which is preliminary data.</text>
</comment>
<evidence type="ECO:0000313" key="2">
    <source>
        <dbReference type="Proteomes" id="UP000031036"/>
    </source>
</evidence>